<dbReference type="EMBL" id="WUAV01000005">
    <property type="protein sequence ID" value="KAF1754260.1"/>
    <property type="molecule type" value="Genomic_DNA"/>
</dbReference>
<comment type="caution">
    <text evidence="1">The sequence shown here is derived from an EMBL/GenBank/DDBJ whole genome shotgun (WGS) entry which is preliminary data.</text>
</comment>
<evidence type="ECO:0000313" key="2">
    <source>
        <dbReference type="Proteomes" id="UP000483820"/>
    </source>
</evidence>
<dbReference type="AlphaFoldDB" id="A0A6A5GGI5"/>
<organism evidence="1 2">
    <name type="scientific">Caenorhabditis remanei</name>
    <name type="common">Caenorhabditis vulgaris</name>
    <dbReference type="NCBI Taxonomy" id="31234"/>
    <lineage>
        <taxon>Eukaryota</taxon>
        <taxon>Metazoa</taxon>
        <taxon>Ecdysozoa</taxon>
        <taxon>Nematoda</taxon>
        <taxon>Chromadorea</taxon>
        <taxon>Rhabditida</taxon>
        <taxon>Rhabditina</taxon>
        <taxon>Rhabditomorpha</taxon>
        <taxon>Rhabditoidea</taxon>
        <taxon>Rhabditidae</taxon>
        <taxon>Peloderinae</taxon>
        <taxon>Caenorhabditis</taxon>
    </lineage>
</organism>
<evidence type="ECO:0000313" key="1">
    <source>
        <dbReference type="EMBL" id="KAF1754260.1"/>
    </source>
</evidence>
<dbReference type="Proteomes" id="UP000483820">
    <property type="component" value="Chromosome V"/>
</dbReference>
<dbReference type="CTD" id="78777019"/>
<gene>
    <name evidence="1" type="ORF">GCK72_020820</name>
</gene>
<evidence type="ECO:0008006" key="3">
    <source>
        <dbReference type="Google" id="ProtNLM"/>
    </source>
</evidence>
<sequence>MTERSKYPINGICRFENVARLIENNNFPENSIGWMCGIEWYFSLRTKEINDITYIYAFLDSRVERSEVFNLRSFFSFESQEKIKNKKSEHCVFLYHDESPRGHYLKVDKLIDEENGWLSDGALSVEYGFCVLSIQDDDEIWKFNFYDSLFDCDRKQNMIRLEDKSWRFDDCLPLCTHKQVLAV</sequence>
<proteinExistence type="predicted"/>
<dbReference type="GeneID" id="78777019"/>
<dbReference type="RefSeq" id="XP_053582728.1">
    <property type="nucleotide sequence ID" value="XM_053733815.1"/>
</dbReference>
<reference evidence="1 2" key="1">
    <citation type="submission" date="2019-12" db="EMBL/GenBank/DDBJ databases">
        <title>Chromosome-level assembly of the Caenorhabditis remanei genome.</title>
        <authorList>
            <person name="Teterina A.A."/>
            <person name="Willis J.H."/>
            <person name="Phillips P.C."/>
        </authorList>
    </citation>
    <scope>NUCLEOTIDE SEQUENCE [LARGE SCALE GENOMIC DNA]</scope>
    <source>
        <strain evidence="1 2">PX506</strain>
        <tissue evidence="1">Whole organism</tissue>
    </source>
</reference>
<protein>
    <recommendedName>
        <fullName evidence="3">MATH domain-containing protein</fullName>
    </recommendedName>
</protein>
<name>A0A6A5GGI5_CAERE</name>
<dbReference type="KEGG" id="crq:GCK72_020820"/>
<accession>A0A6A5GGI5</accession>